<reference evidence="1" key="1">
    <citation type="submission" date="2021-07" db="EMBL/GenBank/DDBJ databases">
        <title>Shewanella sp. YLB-07 whole genome sequence.</title>
        <authorList>
            <person name="Yu L."/>
        </authorList>
    </citation>
    <scope>NUCLEOTIDE SEQUENCE</scope>
    <source>
        <strain evidence="1">YLB-08</strain>
    </source>
</reference>
<dbReference type="EMBL" id="CP045503">
    <property type="protein sequence ID" value="QPG59265.1"/>
    <property type="molecule type" value="Genomic_DNA"/>
</dbReference>
<evidence type="ECO:0000313" key="1">
    <source>
        <dbReference type="EMBL" id="QPG59265.1"/>
    </source>
</evidence>
<dbReference type="Pfam" id="PF14590">
    <property type="entry name" value="DUF4447"/>
    <property type="match status" value="1"/>
</dbReference>
<dbReference type="Proteomes" id="UP000316416">
    <property type="component" value="Chromosome"/>
</dbReference>
<dbReference type="InterPro" id="IPR027910">
    <property type="entry name" value="YdiL_sf"/>
</dbReference>
<keyword evidence="2" id="KW-1185">Reference proteome</keyword>
<name>A0ABX6V9R8_9GAMM</name>
<gene>
    <name evidence="1" type="ORF">FM038_019150</name>
</gene>
<dbReference type="SUPFAM" id="SSF47413">
    <property type="entry name" value="lambda repressor-like DNA-binding domains"/>
    <property type="match status" value="1"/>
</dbReference>
<evidence type="ECO:0000313" key="2">
    <source>
        <dbReference type="Proteomes" id="UP000316416"/>
    </source>
</evidence>
<dbReference type="Gene3D" id="1.10.3100.10">
    <property type="entry name" value="Putative cytoplasmic protein"/>
    <property type="match status" value="1"/>
</dbReference>
<organism evidence="1 2">
    <name type="scientific">Shewanella eurypsychrophilus</name>
    <dbReference type="NCBI Taxonomy" id="2593656"/>
    <lineage>
        <taxon>Bacteria</taxon>
        <taxon>Pseudomonadati</taxon>
        <taxon>Pseudomonadota</taxon>
        <taxon>Gammaproteobacteria</taxon>
        <taxon>Alteromonadales</taxon>
        <taxon>Shewanellaceae</taxon>
        <taxon>Shewanella</taxon>
    </lineage>
</organism>
<dbReference type="InterPro" id="IPR027909">
    <property type="entry name" value="DUF4447"/>
</dbReference>
<protein>
    <submittedName>
        <fullName evidence="1">DUF4447 family protein</fullName>
    </submittedName>
</protein>
<accession>A0ABX6V9R8</accession>
<dbReference type="InterPro" id="IPR010982">
    <property type="entry name" value="Lambda_DNA-bd_dom_sf"/>
</dbReference>
<proteinExistence type="predicted"/>
<sequence>MSKNTGLNAIEMKFLRLSLGITPAQVAELSKSTEADVMAWETGEKPVLGLAAKKLLEIDEIIEMQVLNTCDGIEALFSKEPKRQLSFVVYSNQASYAQYNPEFVGSLPLSELYNTAAWRIKKECKLVLEVEVSLVALDVEAYKAYREKEGLKESREIRAKWAATQL</sequence>
<dbReference type="RefSeq" id="WP_142871643.1">
    <property type="nucleotide sequence ID" value="NZ_CP045503.2"/>
</dbReference>